<organism evidence="1 2">
    <name type="scientific">Paramecium sonneborni</name>
    <dbReference type="NCBI Taxonomy" id="65129"/>
    <lineage>
        <taxon>Eukaryota</taxon>
        <taxon>Sar</taxon>
        <taxon>Alveolata</taxon>
        <taxon>Ciliophora</taxon>
        <taxon>Intramacronucleata</taxon>
        <taxon>Oligohymenophorea</taxon>
        <taxon>Peniculida</taxon>
        <taxon>Parameciidae</taxon>
        <taxon>Paramecium</taxon>
    </lineage>
</organism>
<dbReference type="AlphaFoldDB" id="A0A8S1RI65"/>
<dbReference type="EMBL" id="CAJJDN010000172">
    <property type="protein sequence ID" value="CAD8126983.1"/>
    <property type="molecule type" value="Genomic_DNA"/>
</dbReference>
<reference evidence="1" key="1">
    <citation type="submission" date="2021-01" db="EMBL/GenBank/DDBJ databases">
        <authorList>
            <consortium name="Genoscope - CEA"/>
            <person name="William W."/>
        </authorList>
    </citation>
    <scope>NUCLEOTIDE SEQUENCE</scope>
</reference>
<evidence type="ECO:0000313" key="1">
    <source>
        <dbReference type="EMBL" id="CAD8126983.1"/>
    </source>
</evidence>
<gene>
    <name evidence="1" type="ORF">PSON_ATCC_30995.1.T1720034</name>
</gene>
<keyword evidence="2" id="KW-1185">Reference proteome</keyword>
<comment type="caution">
    <text evidence="1">The sequence shown here is derived from an EMBL/GenBank/DDBJ whole genome shotgun (WGS) entry which is preliminary data.</text>
</comment>
<dbReference type="OrthoDB" id="295605at2759"/>
<dbReference type="Proteomes" id="UP000692954">
    <property type="component" value="Unassembled WGS sequence"/>
</dbReference>
<evidence type="ECO:0000313" key="2">
    <source>
        <dbReference type="Proteomes" id="UP000692954"/>
    </source>
</evidence>
<sequence>MMEFRTPKYICLKKIEPPVIRYQPRTLFVKVQHLLQTKDSVDTSLTLSQTDAKMQSQQSEISNLSTFYQSCDQAKENKEQPIIDVVLKKTNSFHLNSKMRSNNKISRVSKNQLMDVLQEITSPTQTRRKQVVNREWEYSYRKQQGNSTFFQSIDISNDQATALPKSRSFSMRQSIQQKSAQQKSQQLKEMIDQAIQNTKNFDEYLISLVSR</sequence>
<name>A0A8S1RI65_9CILI</name>
<protein>
    <submittedName>
        <fullName evidence="1">Uncharacterized protein</fullName>
    </submittedName>
</protein>
<accession>A0A8S1RI65</accession>
<proteinExistence type="predicted"/>